<feature type="compositionally biased region" description="Polar residues" evidence="1">
    <location>
        <begin position="59"/>
        <end position="73"/>
    </location>
</feature>
<evidence type="ECO:0000256" key="1">
    <source>
        <dbReference type="SAM" id="MobiDB-lite"/>
    </source>
</evidence>
<dbReference type="EMBL" id="JALLBG020000131">
    <property type="protein sequence ID" value="KAL3762669.1"/>
    <property type="molecule type" value="Genomic_DNA"/>
</dbReference>
<feature type="chain" id="PRO_5044758781" evidence="2">
    <location>
        <begin position="28"/>
        <end position="164"/>
    </location>
</feature>
<reference evidence="3 4" key="1">
    <citation type="submission" date="2024-10" db="EMBL/GenBank/DDBJ databases">
        <title>Updated reference genomes for cyclostephanoid diatoms.</title>
        <authorList>
            <person name="Roberts W.R."/>
            <person name="Alverson A.J."/>
        </authorList>
    </citation>
    <scope>NUCLEOTIDE SEQUENCE [LARGE SCALE GENOMIC DNA]</scope>
    <source>
        <strain evidence="3 4">AJA232-27</strain>
    </source>
</reference>
<accession>A0ABD3MFF8</accession>
<organism evidence="3 4">
    <name type="scientific">Discostella pseudostelligera</name>
    <dbReference type="NCBI Taxonomy" id="259834"/>
    <lineage>
        <taxon>Eukaryota</taxon>
        <taxon>Sar</taxon>
        <taxon>Stramenopiles</taxon>
        <taxon>Ochrophyta</taxon>
        <taxon>Bacillariophyta</taxon>
        <taxon>Coscinodiscophyceae</taxon>
        <taxon>Thalassiosirophycidae</taxon>
        <taxon>Stephanodiscales</taxon>
        <taxon>Stephanodiscaceae</taxon>
        <taxon>Discostella</taxon>
    </lineage>
</organism>
<dbReference type="AlphaFoldDB" id="A0ABD3MFF8"/>
<proteinExistence type="predicted"/>
<protein>
    <submittedName>
        <fullName evidence="3">Uncharacterized protein</fullName>
    </submittedName>
</protein>
<evidence type="ECO:0000313" key="4">
    <source>
        <dbReference type="Proteomes" id="UP001530293"/>
    </source>
</evidence>
<evidence type="ECO:0000256" key="2">
    <source>
        <dbReference type="SAM" id="SignalP"/>
    </source>
</evidence>
<name>A0ABD3MFF8_9STRA</name>
<keyword evidence="2" id="KW-0732">Signal</keyword>
<comment type="caution">
    <text evidence="3">The sequence shown here is derived from an EMBL/GenBank/DDBJ whole genome shotgun (WGS) entry which is preliminary data.</text>
</comment>
<gene>
    <name evidence="3" type="ORF">ACHAWU_001614</name>
</gene>
<keyword evidence="4" id="KW-1185">Reference proteome</keyword>
<dbReference type="Proteomes" id="UP001530293">
    <property type="component" value="Unassembled WGS sequence"/>
</dbReference>
<feature type="region of interest" description="Disordered" evidence="1">
    <location>
        <begin position="57"/>
        <end position="76"/>
    </location>
</feature>
<evidence type="ECO:0000313" key="3">
    <source>
        <dbReference type="EMBL" id="KAL3762669.1"/>
    </source>
</evidence>
<feature type="signal peptide" evidence="2">
    <location>
        <begin position="1"/>
        <end position="27"/>
    </location>
</feature>
<sequence length="164" mass="18138">MKARATNKRLPLSSVCIIAVATLVVLALPPSSAFVAPPSNIVPRPSSVSLAANDDEYQTRGNEASAQSNSDSSPIAMGQSFRFPNPLVELADMFSNFDDVVDDFFNKRMGNGEVFYGKRKYKPSGKVDAEYNGGGFSDWRKMEAAREFREMRALMREEAKDRSE</sequence>